<reference evidence="1 2" key="1">
    <citation type="journal article" date="2015" name="Nature">
        <title>rRNA introns, odd ribosomes, and small enigmatic genomes across a large radiation of phyla.</title>
        <authorList>
            <person name="Brown C.T."/>
            <person name="Hug L.A."/>
            <person name="Thomas B.C."/>
            <person name="Sharon I."/>
            <person name="Castelle C.J."/>
            <person name="Singh A."/>
            <person name="Wilkins M.J."/>
            <person name="Williams K.H."/>
            <person name="Banfield J.F."/>
        </authorList>
    </citation>
    <scope>NUCLEOTIDE SEQUENCE [LARGE SCALE GENOMIC DNA]</scope>
</reference>
<evidence type="ECO:0000313" key="1">
    <source>
        <dbReference type="EMBL" id="KKR41233.1"/>
    </source>
</evidence>
<comment type="caution">
    <text evidence="1">The sequence shown here is derived from an EMBL/GenBank/DDBJ whole genome shotgun (WGS) entry which is preliminary data.</text>
</comment>
<organism evidence="1 2">
    <name type="scientific">Candidatus Yanofskybacteria bacterium GW2011_GWE2_40_11</name>
    <dbReference type="NCBI Taxonomy" id="1619033"/>
    <lineage>
        <taxon>Bacteria</taxon>
        <taxon>Candidatus Yanofskyibacteriota</taxon>
    </lineage>
</organism>
<dbReference type="EMBL" id="LBXZ01000001">
    <property type="protein sequence ID" value="KKR41233.1"/>
    <property type="molecule type" value="Genomic_DNA"/>
</dbReference>
<dbReference type="AlphaFoldDB" id="A0A0G0QM85"/>
<gene>
    <name evidence="1" type="ORF">UT75_C0001G0137</name>
</gene>
<dbReference type="Proteomes" id="UP000034072">
    <property type="component" value="Unassembled WGS sequence"/>
</dbReference>
<proteinExistence type="predicted"/>
<accession>A0A0G0QM85</accession>
<sequence length="118" mass="13510">MDIRFILPFDTTIASVIATHVWRFGEDPNEVFSVMDNFEPDVVLKVGENELSFLLAKGPIKINTVNHTYDVWLAGLNQDKRKKLFITNDELLAILEEDPENWEIEKSPLPGMSQVTLH</sequence>
<evidence type="ECO:0000313" key="2">
    <source>
        <dbReference type="Proteomes" id="UP000034072"/>
    </source>
</evidence>
<name>A0A0G0QM85_9BACT</name>
<protein>
    <submittedName>
        <fullName evidence="1">Uncharacterized protein</fullName>
    </submittedName>
</protein>